<dbReference type="EMBL" id="LR797473">
    <property type="protein sequence ID" value="CAB4218299.1"/>
    <property type="molecule type" value="Genomic_DNA"/>
</dbReference>
<reference evidence="5" key="1">
    <citation type="submission" date="2020-05" db="EMBL/GenBank/DDBJ databases">
        <authorList>
            <person name="Chiriac C."/>
            <person name="Salcher M."/>
            <person name="Ghai R."/>
            <person name="Kavagutti S V."/>
        </authorList>
    </citation>
    <scope>NUCLEOTIDE SEQUENCE</scope>
</reference>
<sequence>MAFVETNTVLYFHAQGVEGDMTIAGGQINANNGGLAWIFQAEETAVITRISLRVSAMPNTPNSDLNVGLQTLTAGDPSGDWMVGSTTNTSNFALEPGTSTGVKTYTLPASVNLTAGQMFAVVVRNATSGYSGDISFNYTHFTRASVGFPYHTRRASGVWGARGNLMPSHVFYGSATKWYGNCGISTAEGTGTVPSGANEFGWSFQLPAGHPDIRLHGITQKFASYTAGSTFNLVIRTSTGTVLNTSTFDCDYTSPSGYYPCILNTDVWLTAGTKYYFTFQAATGTAPGPRTFTALVAALLSDLSDGITCASVTYNGSTFNEGTGTRLIGTLMFNGLRYDQTGGTTQYIIPAGFNQLG</sequence>
<proteinExistence type="predicted"/>
<dbReference type="EMBL" id="LR797396">
    <property type="protein sequence ID" value="CAB4213519.1"/>
    <property type="molecule type" value="Genomic_DNA"/>
</dbReference>
<evidence type="ECO:0000313" key="6">
    <source>
        <dbReference type="EMBL" id="CAB5228420.1"/>
    </source>
</evidence>
<dbReference type="EMBL" id="LR797031">
    <property type="protein sequence ID" value="CAB4183266.1"/>
    <property type="molecule type" value="Genomic_DNA"/>
</dbReference>
<evidence type="ECO:0000313" key="3">
    <source>
        <dbReference type="EMBL" id="CAB4200386.1"/>
    </source>
</evidence>
<evidence type="ECO:0000313" key="2">
    <source>
        <dbReference type="EMBL" id="CAB4183266.1"/>
    </source>
</evidence>
<protein>
    <submittedName>
        <fullName evidence="5">Uncharacterized protein</fullName>
    </submittedName>
</protein>
<evidence type="ECO:0000313" key="4">
    <source>
        <dbReference type="EMBL" id="CAB4213519.1"/>
    </source>
</evidence>
<organism evidence="5">
    <name type="scientific">uncultured Caudovirales phage</name>
    <dbReference type="NCBI Taxonomy" id="2100421"/>
    <lineage>
        <taxon>Viruses</taxon>
        <taxon>Duplodnaviria</taxon>
        <taxon>Heunggongvirae</taxon>
        <taxon>Uroviricota</taxon>
        <taxon>Caudoviricetes</taxon>
        <taxon>Peduoviridae</taxon>
        <taxon>Maltschvirus</taxon>
        <taxon>Maltschvirus maltsch</taxon>
    </lineage>
</organism>
<dbReference type="EMBL" id="LR797290">
    <property type="protein sequence ID" value="CAB4200386.1"/>
    <property type="molecule type" value="Genomic_DNA"/>
</dbReference>
<gene>
    <name evidence="2" type="ORF">UFOVP1093_43</name>
    <name evidence="3" type="ORF">UFOVP1340_42</name>
    <name evidence="4" type="ORF">UFOVP1448_36</name>
    <name evidence="6" type="ORF">UFOVP1538_54</name>
    <name evidence="5" type="ORF">UFOVP1600_7</name>
    <name evidence="1" type="ORF">UFOVP569_8</name>
</gene>
<name>A0A6J5SSL7_9CAUD</name>
<dbReference type="EMBL" id="LR796542">
    <property type="protein sequence ID" value="CAB4150254.1"/>
    <property type="molecule type" value="Genomic_DNA"/>
</dbReference>
<evidence type="ECO:0000313" key="1">
    <source>
        <dbReference type="EMBL" id="CAB4150254.1"/>
    </source>
</evidence>
<accession>A0A6J5SSL7</accession>
<evidence type="ECO:0000313" key="5">
    <source>
        <dbReference type="EMBL" id="CAB4218299.1"/>
    </source>
</evidence>
<dbReference type="EMBL" id="LR798387">
    <property type="protein sequence ID" value="CAB5228420.1"/>
    <property type="molecule type" value="Genomic_DNA"/>
</dbReference>